<feature type="transmembrane region" description="Helical" evidence="2">
    <location>
        <begin position="224"/>
        <end position="247"/>
    </location>
</feature>
<evidence type="ECO:0000259" key="3">
    <source>
        <dbReference type="PROSITE" id="PS50222"/>
    </source>
</evidence>
<dbReference type="GO" id="GO:0005509">
    <property type="term" value="F:calcium ion binding"/>
    <property type="evidence" value="ECO:0007669"/>
    <property type="project" value="InterPro"/>
</dbReference>
<dbReference type="GO" id="GO:0005262">
    <property type="term" value="F:calcium channel activity"/>
    <property type="evidence" value="ECO:0007669"/>
    <property type="project" value="TreeGrafter"/>
</dbReference>
<keyword evidence="5" id="KW-1185">Reference proteome</keyword>
<dbReference type="InterPro" id="IPR002048">
    <property type="entry name" value="EF_hand_dom"/>
</dbReference>
<dbReference type="PROSITE" id="PS00018">
    <property type="entry name" value="EF_HAND_1"/>
    <property type="match status" value="1"/>
</dbReference>
<proteinExistence type="predicted"/>
<dbReference type="EMBL" id="KE145358">
    <property type="protein sequence ID" value="EPE33165.1"/>
    <property type="molecule type" value="Genomic_DNA"/>
</dbReference>
<dbReference type="AlphaFoldDB" id="S3D5Y5"/>
<dbReference type="InterPro" id="IPR058650">
    <property type="entry name" value="Msy1/2-like"/>
</dbReference>
<evidence type="ECO:0000313" key="5">
    <source>
        <dbReference type="Proteomes" id="UP000016922"/>
    </source>
</evidence>
<feature type="transmembrane region" description="Helical" evidence="2">
    <location>
        <begin position="153"/>
        <end position="173"/>
    </location>
</feature>
<dbReference type="Proteomes" id="UP000016922">
    <property type="component" value="Unassembled WGS sequence"/>
</dbReference>
<feature type="transmembrane region" description="Helical" evidence="2">
    <location>
        <begin position="95"/>
        <end position="116"/>
    </location>
</feature>
<evidence type="ECO:0000256" key="1">
    <source>
        <dbReference type="SAM" id="MobiDB-lite"/>
    </source>
</evidence>
<dbReference type="InterPro" id="IPR006685">
    <property type="entry name" value="MscS_channel_2nd"/>
</dbReference>
<dbReference type="RefSeq" id="XP_008079782.1">
    <property type="nucleotide sequence ID" value="XM_008081591.1"/>
</dbReference>
<feature type="region of interest" description="Disordered" evidence="1">
    <location>
        <begin position="1"/>
        <end position="67"/>
    </location>
</feature>
<feature type="compositionally biased region" description="Basic and acidic residues" evidence="1">
    <location>
        <begin position="690"/>
        <end position="700"/>
    </location>
</feature>
<feature type="transmembrane region" description="Helical" evidence="2">
    <location>
        <begin position="439"/>
        <end position="465"/>
    </location>
</feature>
<evidence type="ECO:0000313" key="4">
    <source>
        <dbReference type="EMBL" id="EPE33165.1"/>
    </source>
</evidence>
<sequence>MDIPLGSMPRRSQSSQGGARRQGEGTDLPQELSQTTTLNSEKKGFFKHKNPIAGRRKDPKAIQPLRRGTDGEEVSVNKIGRFYNKIVNFSIITRYFVYILPVSIVLAIPTIIFGLPENRDKLLGTTKMRAYLFFLWLNIVWLSLWVSKLFSKIVPSIFIALCGVVSSGTRKYALVLKALEIELSLVGWAVTSLVTFTALTTDSINGRAGGTKAHWQDVVRNLLVPALVATVLLLVEKAVIQFISINYHRRSFDQRIKESKHSIHLLGLLYDASRTLFPTYCPEFREEDYIINDSIEAVLSKNGHRRSGSATPLKVLGDIGRIGDKVTSVFGNIASEITGKQILNPTAAHSVVVEALEKTRSSEALARRLWMSFVVEGRDSLFEDDLEEVLGPSRRDEAQEAFHSLDGDGNGDISLEEMILKVVEIGRDRKSIAASMHDVGQAIGVLDSILVVVLTVIIIFIFVAFQNANFVTTLATAGTTLLSLSFVFAATTQEFLGSCIFLFVKHPFDVGDRVDIVGPNVEHLVVEQISLLYTLFKRIDNMKMVQVPNIVLNNLWVENVTRSKAMKEQLEVAVSFDTSLEDIELLRTEMESFVRHPDNSRDFQPDFTLEAAGVGNMDKLVLKIEIRHKSNWHNETVRAARRSKFMCALVLALRKVPIYAPGGGGEALGGPTNPGYSVAITDTWATEARDKAKAAKEAKRLVPTAPKGEEVDHDKEAAENMNARNPLDDAAHGTNSSWTSSRDDQTLGDDIEDRKRDSEISQLKDGLMKRKSTRGRRRAGDHIPVVDTQSQPNISVTSPQAYTSSFGANDLLDEEAELGIHSTRSTGPLDTYAQPPAQYSMYPPQSQSTQYAQYTQNPQTNLHPMASAPAVVQQAGSSASVPPPPRAGGYGPGNGGPGRASS</sequence>
<dbReference type="KEGG" id="glz:GLAREA_06177"/>
<feature type="compositionally biased region" description="Polar residues" evidence="1">
    <location>
        <begin position="787"/>
        <end position="799"/>
    </location>
</feature>
<keyword evidence="2" id="KW-0472">Membrane</keyword>
<dbReference type="HOGENOM" id="CLU_010480_0_1_1"/>
<dbReference type="GeneID" id="19465231"/>
<dbReference type="InterPro" id="IPR010920">
    <property type="entry name" value="LSM_dom_sf"/>
</dbReference>
<keyword evidence="2" id="KW-1133">Transmembrane helix</keyword>
<feature type="compositionally biased region" description="Low complexity" evidence="1">
    <location>
        <begin position="843"/>
        <end position="856"/>
    </location>
</feature>
<feature type="transmembrane region" description="Helical" evidence="2">
    <location>
        <begin position="128"/>
        <end position="147"/>
    </location>
</feature>
<protein>
    <submittedName>
        <fullName evidence="4">Sm-like ribonucleoprotein</fullName>
    </submittedName>
</protein>
<dbReference type="SUPFAM" id="SSF50182">
    <property type="entry name" value="Sm-like ribonucleoproteins"/>
    <property type="match status" value="1"/>
</dbReference>
<feature type="compositionally biased region" description="Low complexity" evidence="1">
    <location>
        <begin position="10"/>
        <end position="19"/>
    </location>
</feature>
<dbReference type="eggNOG" id="KOG4629">
    <property type="taxonomic scope" value="Eukaryota"/>
</dbReference>
<feature type="compositionally biased region" description="Basic and acidic residues" evidence="1">
    <location>
        <begin position="707"/>
        <end position="718"/>
    </location>
</feature>
<reference evidence="4 5" key="1">
    <citation type="journal article" date="2013" name="BMC Genomics">
        <title>Genomics-driven discovery of the pneumocandin biosynthetic gene cluster in the fungus Glarea lozoyensis.</title>
        <authorList>
            <person name="Chen L."/>
            <person name="Yue Q."/>
            <person name="Zhang X."/>
            <person name="Xiang M."/>
            <person name="Wang C."/>
            <person name="Li S."/>
            <person name="Che Y."/>
            <person name="Ortiz-Lopez F.J."/>
            <person name="Bills G.F."/>
            <person name="Liu X."/>
            <person name="An Z."/>
        </authorList>
    </citation>
    <scope>NUCLEOTIDE SEQUENCE [LARGE SCALE GENOMIC DNA]</scope>
    <source>
        <strain evidence="5">ATCC 20868 / MF5171</strain>
    </source>
</reference>
<feature type="transmembrane region" description="Helical" evidence="2">
    <location>
        <begin position="185"/>
        <end position="204"/>
    </location>
</feature>
<dbReference type="PROSITE" id="PS50222">
    <property type="entry name" value="EF_HAND_2"/>
    <property type="match status" value="1"/>
</dbReference>
<dbReference type="Pfam" id="PF00924">
    <property type="entry name" value="MS_channel_2nd"/>
    <property type="match status" value="1"/>
</dbReference>
<keyword evidence="4" id="KW-0687">Ribonucleoprotein</keyword>
<dbReference type="PANTHER" id="PTHR31323:SF14">
    <property type="entry name" value="MECHANOSENSITIVE ION CHANNEL PROTEIN MSY2"/>
    <property type="match status" value="1"/>
</dbReference>
<name>S3D5Y5_GLAL2</name>
<accession>S3D5Y5</accession>
<dbReference type="OrthoDB" id="544685at2759"/>
<keyword evidence="2" id="KW-0812">Transmembrane</keyword>
<dbReference type="GO" id="GO:0006874">
    <property type="term" value="P:intracellular calcium ion homeostasis"/>
    <property type="evidence" value="ECO:0007669"/>
    <property type="project" value="TreeGrafter"/>
</dbReference>
<feature type="compositionally biased region" description="Gly residues" evidence="1">
    <location>
        <begin position="888"/>
        <end position="902"/>
    </location>
</feature>
<feature type="region of interest" description="Disordered" evidence="1">
    <location>
        <begin position="690"/>
        <end position="799"/>
    </location>
</feature>
<feature type="region of interest" description="Disordered" evidence="1">
    <location>
        <begin position="822"/>
        <end position="902"/>
    </location>
</feature>
<dbReference type="InterPro" id="IPR018247">
    <property type="entry name" value="EF_Hand_1_Ca_BS"/>
</dbReference>
<dbReference type="Pfam" id="PF25886">
    <property type="entry name" value="Msy1"/>
    <property type="match status" value="1"/>
</dbReference>
<dbReference type="GO" id="GO:1990904">
    <property type="term" value="C:ribonucleoprotein complex"/>
    <property type="evidence" value="ECO:0007669"/>
    <property type="project" value="UniProtKB-KW"/>
</dbReference>
<feature type="compositionally biased region" description="Basic residues" evidence="1">
    <location>
        <begin position="769"/>
        <end position="779"/>
    </location>
</feature>
<dbReference type="GO" id="GO:0016020">
    <property type="term" value="C:membrane"/>
    <property type="evidence" value="ECO:0007669"/>
    <property type="project" value="InterPro"/>
</dbReference>
<evidence type="ECO:0000256" key="2">
    <source>
        <dbReference type="SAM" id="Phobius"/>
    </source>
</evidence>
<organism evidence="4 5">
    <name type="scientific">Glarea lozoyensis (strain ATCC 20868 / MF5171)</name>
    <dbReference type="NCBI Taxonomy" id="1116229"/>
    <lineage>
        <taxon>Eukaryota</taxon>
        <taxon>Fungi</taxon>
        <taxon>Dikarya</taxon>
        <taxon>Ascomycota</taxon>
        <taxon>Pezizomycotina</taxon>
        <taxon>Leotiomycetes</taxon>
        <taxon>Helotiales</taxon>
        <taxon>Helotiaceae</taxon>
        <taxon>Glarea</taxon>
    </lineage>
</organism>
<dbReference type="PANTHER" id="PTHR31323">
    <property type="entry name" value="MECHANOSENSITIVE ION CHANNEL PROTEIN MSY2"/>
    <property type="match status" value="1"/>
</dbReference>
<feature type="domain" description="EF-hand" evidence="3">
    <location>
        <begin position="393"/>
        <end position="428"/>
    </location>
</feature>
<dbReference type="OMA" id="HSMHDVD"/>
<gene>
    <name evidence="4" type="ORF">GLAREA_06177</name>
</gene>